<reference evidence="4" key="1">
    <citation type="journal article" date="2018" name="Nat. Microbiol.">
        <title>Leveraging single-cell genomics to expand the fungal tree of life.</title>
        <authorList>
            <person name="Ahrendt S.R."/>
            <person name="Quandt C.A."/>
            <person name="Ciobanu D."/>
            <person name="Clum A."/>
            <person name="Salamov A."/>
            <person name="Andreopoulos B."/>
            <person name="Cheng J.F."/>
            <person name="Woyke T."/>
            <person name="Pelin A."/>
            <person name="Henrissat B."/>
            <person name="Reynolds N.K."/>
            <person name="Benny G.L."/>
            <person name="Smith M.E."/>
            <person name="James T.Y."/>
            <person name="Grigoriev I.V."/>
        </authorList>
    </citation>
    <scope>NUCLEOTIDE SEQUENCE [LARGE SCALE GENOMIC DNA]</scope>
    <source>
        <strain evidence="4">ATCC 52028</strain>
    </source>
</reference>
<dbReference type="GO" id="GO:0030490">
    <property type="term" value="P:maturation of SSU-rRNA"/>
    <property type="evidence" value="ECO:0007669"/>
    <property type="project" value="InterPro"/>
</dbReference>
<feature type="region of interest" description="Disordered" evidence="2">
    <location>
        <begin position="751"/>
        <end position="780"/>
    </location>
</feature>
<name>A0A4P9XB31_9FUNG</name>
<dbReference type="PANTHER" id="PTHR15633:SF2">
    <property type="entry name" value="NUCLEOLAR PROTEIN 11"/>
    <property type="match status" value="1"/>
</dbReference>
<dbReference type="GO" id="GO:0005730">
    <property type="term" value="C:nucleolus"/>
    <property type="evidence" value="ECO:0007669"/>
    <property type="project" value="TreeGrafter"/>
</dbReference>
<sequence length="1029" mass="108056">MGLAVQDPFVLVQKTWTAASASKASSATSQLEDGGLVTIPAYPREANTTAPRLLREHLQAVPVATAVTVSTSSSSAADEAVTVIELHDVAKQHTMACLTLPKGVTVQDHPVWDAVTERLYALLRHVPASGAAGGAAGSAVPSTQLWAWHTGSVALLTGEPDLVHTFDQSVHAIYPVVRETDRLLVAYASGLVALVTFTPIAEAVRTAAQTEKRPAPLALTVVRQHTLVAAPTTDAATRLVQTMPSADGTQLALVATTQSERDASEPGTVDQLRLAVLNVAAKKAAAYVAIGSGHATSAAAPARQRRAVAQLASQRPLAFTADFAARRIMILATDQTPDAASPVMLTVALPSDPLSATTASLLPSHPFPSSLLEAFKSVDEAVIAALGHHQVALVGTASASLLAAQGAAAVAEDNDADDAAEAAAWLPSSTVLAVWDVQYGSVQRRQLLLRQAAPSEATDVLPATSSTAAAETAPRRYAVTVGNTAELGRVLYVACREAALACTLVLPFHATPVSLADVLATAAPTAPPAPPVAEPTASGASLERLFLIAQSGVASQATTAETYASWGLDGVAASRQGAIAHLRPHAAPFAACLAARTNPSFEGAYAQLLDALLPKTRLRGEARAVAALRMLPVRDVHTLAVHCLRSPATFWPRAAIVALIKTGRVAAYMMATSATAANAHGSLIAQALRRNDPQLVRAALDHMPDCTELELVGIMRWACYQVAAAHAAKEADAEADAQAAAAATAAAAAKATTPASSSSQKADWLSAPVDEEPAGPTDEATRITAEDRAQWLAWQASPHTHLVERCLTYPCDDARLVSALRTLLTPDDVAQLLNWILSIFHDAGLGRSFKAGMSIASYDASSALLAGLEEQTRTQRFDLATRTLSLVLDAHVASLTQHVPSLRVLTNLQARLRFEKRTYATLSQRLLGHAAPFGAKYAEQQAHAEMAQQQRDAGDHELDAAELRELESLVVQSETGLDAAAAGSQDKAAIMTKARAGVFDKGNKDHARWHHMVETLQQGLHYQVEVLRI</sequence>
<dbReference type="PANTHER" id="PTHR15633">
    <property type="entry name" value="NUCLEOLAR PROTEIN 11"/>
    <property type="match status" value="1"/>
</dbReference>
<dbReference type="OrthoDB" id="4349954at2759"/>
<evidence type="ECO:0000313" key="3">
    <source>
        <dbReference type="EMBL" id="RKP02598.1"/>
    </source>
</evidence>
<dbReference type="EMBL" id="ML014139">
    <property type="protein sequence ID" value="RKP02598.1"/>
    <property type="molecule type" value="Genomic_DNA"/>
</dbReference>
<organism evidence="3 4">
    <name type="scientific">Caulochytrium protostelioides</name>
    <dbReference type="NCBI Taxonomy" id="1555241"/>
    <lineage>
        <taxon>Eukaryota</taxon>
        <taxon>Fungi</taxon>
        <taxon>Fungi incertae sedis</taxon>
        <taxon>Chytridiomycota</taxon>
        <taxon>Chytridiomycota incertae sedis</taxon>
        <taxon>Chytridiomycetes</taxon>
        <taxon>Caulochytriales</taxon>
        <taxon>Caulochytriaceae</taxon>
        <taxon>Caulochytrium</taxon>
    </lineage>
</organism>
<keyword evidence="1" id="KW-0175">Coiled coil</keyword>
<accession>A0A4P9XB31</accession>
<protein>
    <submittedName>
        <fullName evidence="3">Uncharacterized protein</fullName>
    </submittedName>
</protein>
<dbReference type="GO" id="GO:0003723">
    <property type="term" value="F:RNA binding"/>
    <property type="evidence" value="ECO:0007669"/>
    <property type="project" value="TreeGrafter"/>
</dbReference>
<dbReference type="AlphaFoldDB" id="A0A4P9XB31"/>
<evidence type="ECO:0000313" key="4">
    <source>
        <dbReference type="Proteomes" id="UP000274922"/>
    </source>
</evidence>
<keyword evidence="4" id="KW-1185">Reference proteome</keyword>
<gene>
    <name evidence="3" type="ORF">CXG81DRAFT_17737</name>
</gene>
<dbReference type="Proteomes" id="UP000274922">
    <property type="component" value="Unassembled WGS sequence"/>
</dbReference>
<feature type="compositionally biased region" description="Low complexity" evidence="2">
    <location>
        <begin position="751"/>
        <end position="762"/>
    </location>
</feature>
<evidence type="ECO:0000256" key="1">
    <source>
        <dbReference type="SAM" id="Coils"/>
    </source>
</evidence>
<proteinExistence type="predicted"/>
<dbReference type="InterPro" id="IPR042859">
    <property type="entry name" value="NOL11"/>
</dbReference>
<feature type="coiled-coil region" evidence="1">
    <location>
        <begin position="905"/>
        <end position="966"/>
    </location>
</feature>
<evidence type="ECO:0000256" key="2">
    <source>
        <dbReference type="SAM" id="MobiDB-lite"/>
    </source>
</evidence>